<comment type="caution">
    <text evidence="1">The sequence shown here is derived from an EMBL/GenBank/DDBJ whole genome shotgun (WGS) entry which is preliminary data.</text>
</comment>
<dbReference type="Proteomes" id="UP000814140">
    <property type="component" value="Unassembled WGS sequence"/>
</dbReference>
<protein>
    <submittedName>
        <fullName evidence="1">Uncharacterized protein</fullName>
    </submittedName>
</protein>
<dbReference type="EMBL" id="MU277192">
    <property type="protein sequence ID" value="KAI0066392.1"/>
    <property type="molecule type" value="Genomic_DNA"/>
</dbReference>
<proteinExistence type="predicted"/>
<name>A0ACB8TD43_9AGAM</name>
<accession>A0ACB8TD43</accession>
<evidence type="ECO:0000313" key="2">
    <source>
        <dbReference type="Proteomes" id="UP000814140"/>
    </source>
</evidence>
<reference evidence="1" key="1">
    <citation type="submission" date="2021-03" db="EMBL/GenBank/DDBJ databases">
        <authorList>
            <consortium name="DOE Joint Genome Institute"/>
            <person name="Ahrendt S."/>
            <person name="Looney B.P."/>
            <person name="Miyauchi S."/>
            <person name="Morin E."/>
            <person name="Drula E."/>
            <person name="Courty P.E."/>
            <person name="Chicoki N."/>
            <person name="Fauchery L."/>
            <person name="Kohler A."/>
            <person name="Kuo A."/>
            <person name="Labutti K."/>
            <person name="Pangilinan J."/>
            <person name="Lipzen A."/>
            <person name="Riley R."/>
            <person name="Andreopoulos W."/>
            <person name="He G."/>
            <person name="Johnson J."/>
            <person name="Barry K.W."/>
            <person name="Grigoriev I.V."/>
            <person name="Nagy L."/>
            <person name="Hibbett D."/>
            <person name="Henrissat B."/>
            <person name="Matheny P.B."/>
            <person name="Labbe J."/>
            <person name="Martin F."/>
        </authorList>
    </citation>
    <scope>NUCLEOTIDE SEQUENCE</scope>
    <source>
        <strain evidence="1">HHB10654</strain>
    </source>
</reference>
<evidence type="ECO:0000313" key="1">
    <source>
        <dbReference type="EMBL" id="KAI0066392.1"/>
    </source>
</evidence>
<gene>
    <name evidence="1" type="ORF">BV25DRAFT_1835462</name>
</gene>
<keyword evidence="2" id="KW-1185">Reference proteome</keyword>
<organism evidence="1 2">
    <name type="scientific">Artomyces pyxidatus</name>
    <dbReference type="NCBI Taxonomy" id="48021"/>
    <lineage>
        <taxon>Eukaryota</taxon>
        <taxon>Fungi</taxon>
        <taxon>Dikarya</taxon>
        <taxon>Basidiomycota</taxon>
        <taxon>Agaricomycotina</taxon>
        <taxon>Agaricomycetes</taxon>
        <taxon>Russulales</taxon>
        <taxon>Auriscalpiaceae</taxon>
        <taxon>Artomyces</taxon>
    </lineage>
</organism>
<reference evidence="1" key="2">
    <citation type="journal article" date="2022" name="New Phytol.">
        <title>Evolutionary transition to the ectomycorrhizal habit in the genomes of a hyperdiverse lineage of mushroom-forming fungi.</title>
        <authorList>
            <person name="Looney B."/>
            <person name="Miyauchi S."/>
            <person name="Morin E."/>
            <person name="Drula E."/>
            <person name="Courty P.E."/>
            <person name="Kohler A."/>
            <person name="Kuo A."/>
            <person name="LaButti K."/>
            <person name="Pangilinan J."/>
            <person name="Lipzen A."/>
            <person name="Riley R."/>
            <person name="Andreopoulos W."/>
            <person name="He G."/>
            <person name="Johnson J."/>
            <person name="Nolan M."/>
            <person name="Tritt A."/>
            <person name="Barry K.W."/>
            <person name="Grigoriev I.V."/>
            <person name="Nagy L.G."/>
            <person name="Hibbett D."/>
            <person name="Henrissat B."/>
            <person name="Matheny P.B."/>
            <person name="Labbe J."/>
            <person name="Martin F.M."/>
        </authorList>
    </citation>
    <scope>NUCLEOTIDE SEQUENCE</scope>
    <source>
        <strain evidence="1">HHB10654</strain>
    </source>
</reference>
<sequence>MQSGTKRRFTTVHDFAALRLHPDGSRVPTELAPSQHTSHFRTARRTAKDARGNLIAKDAAGPSTVKKRRRAVADDDAGVGEKPDDDTREQVREEVGSEAEEDGKVARKRRRREKRTQKLREFENDMEFLSTAAPSVKAQSERAVTAVSENSSRQDPSSDLLKCIHYFASHYYTAQDMLIDKSRQYRREKQERKRKKEEQDELFAAEEEDSDDDVVLKKRGNDDDEWREGGEELERAKDGDGDQERDEDPEDASDMVQDMYKALEGSALMAIGAFDPYGFCRKLIIATLGMLMQEFVAGLVKPNIPVGWEEEYGDREQNTGDSDHDTEGVGGAVNSGVVDERLEEDSDEDRDAYVAPSEEDDDESPSE</sequence>